<dbReference type="OrthoDB" id="5245163at2"/>
<proteinExistence type="predicted"/>
<keyword evidence="4" id="KW-0653">Protein transport</keyword>
<reference evidence="8 9" key="1">
    <citation type="submission" date="2019-07" db="EMBL/GenBank/DDBJ databases">
        <title>New species of Amycolatopsis and Streptomyces.</title>
        <authorList>
            <person name="Duangmal K."/>
            <person name="Teo W.F.A."/>
            <person name="Lipun K."/>
        </authorList>
    </citation>
    <scope>NUCLEOTIDE SEQUENCE [LARGE SCALE GENOMIC DNA]</scope>
    <source>
        <strain evidence="8 9">NBRC 109810</strain>
    </source>
</reference>
<evidence type="ECO:0000313" key="8">
    <source>
        <dbReference type="EMBL" id="MPY30077.1"/>
    </source>
</evidence>
<dbReference type="InterPro" id="IPR003369">
    <property type="entry name" value="TatA/B/E"/>
</dbReference>
<gene>
    <name evidence="8" type="ORF">FNH09_01670</name>
</gene>
<dbReference type="Pfam" id="PF02416">
    <property type="entry name" value="TatA_B_E"/>
    <property type="match status" value="1"/>
</dbReference>
<keyword evidence="2" id="KW-0813">Transport</keyword>
<dbReference type="GO" id="GO:0016020">
    <property type="term" value="C:membrane"/>
    <property type="evidence" value="ECO:0007669"/>
    <property type="project" value="UniProtKB-ARBA"/>
</dbReference>
<accession>A0A5N8V4J1</accession>
<evidence type="ECO:0000256" key="1">
    <source>
        <dbReference type="ARBA" id="ARBA00004167"/>
    </source>
</evidence>
<comment type="caution">
    <text evidence="8">The sequence shown here is derived from an EMBL/GenBank/DDBJ whole genome shotgun (WGS) entry which is preliminary data.</text>
</comment>
<keyword evidence="5" id="KW-1133">Transmembrane helix</keyword>
<dbReference type="Proteomes" id="UP000325849">
    <property type="component" value="Unassembled WGS sequence"/>
</dbReference>
<evidence type="ECO:0000256" key="2">
    <source>
        <dbReference type="ARBA" id="ARBA00022448"/>
    </source>
</evidence>
<name>A0A5N8V4J1_9ACTN</name>
<dbReference type="EMBL" id="VJZD01000003">
    <property type="protein sequence ID" value="MPY30077.1"/>
    <property type="molecule type" value="Genomic_DNA"/>
</dbReference>
<sequence length="78" mass="8187">MFGMSERVVILFVASVVHGIRKPPELKRSAGTAGRIFKSEVKALKEQDSQGSAAGSDMWSLALGSAGTKDPRAPEGSV</sequence>
<dbReference type="Gene3D" id="1.20.5.3310">
    <property type="match status" value="1"/>
</dbReference>
<dbReference type="GO" id="GO:0015031">
    <property type="term" value="P:protein transport"/>
    <property type="evidence" value="ECO:0007669"/>
    <property type="project" value="UniProtKB-KW"/>
</dbReference>
<evidence type="ECO:0000256" key="5">
    <source>
        <dbReference type="ARBA" id="ARBA00022989"/>
    </source>
</evidence>
<evidence type="ECO:0000256" key="4">
    <source>
        <dbReference type="ARBA" id="ARBA00022927"/>
    </source>
</evidence>
<keyword evidence="3" id="KW-0812">Transmembrane</keyword>
<keyword evidence="6" id="KW-0811">Translocation</keyword>
<keyword evidence="9" id="KW-1185">Reference proteome</keyword>
<evidence type="ECO:0000313" key="9">
    <source>
        <dbReference type="Proteomes" id="UP000325849"/>
    </source>
</evidence>
<evidence type="ECO:0000256" key="6">
    <source>
        <dbReference type="ARBA" id="ARBA00023010"/>
    </source>
</evidence>
<evidence type="ECO:0000256" key="3">
    <source>
        <dbReference type="ARBA" id="ARBA00022692"/>
    </source>
</evidence>
<dbReference type="AlphaFoldDB" id="A0A5N8V4J1"/>
<organism evidence="8 9">
    <name type="scientific">Streptomyces adustus</name>
    <dbReference type="NCBI Taxonomy" id="1609272"/>
    <lineage>
        <taxon>Bacteria</taxon>
        <taxon>Bacillati</taxon>
        <taxon>Actinomycetota</taxon>
        <taxon>Actinomycetes</taxon>
        <taxon>Kitasatosporales</taxon>
        <taxon>Streptomycetaceae</taxon>
        <taxon>Streptomyces</taxon>
    </lineage>
</organism>
<keyword evidence="7" id="KW-0472">Membrane</keyword>
<evidence type="ECO:0000256" key="7">
    <source>
        <dbReference type="ARBA" id="ARBA00023136"/>
    </source>
</evidence>
<protein>
    <submittedName>
        <fullName evidence="8">Sec-independent protein translocase TatA</fullName>
    </submittedName>
</protein>
<comment type="subcellular location">
    <subcellularLocation>
        <location evidence="1">Membrane</location>
        <topology evidence="1">Single-pass membrane protein</topology>
    </subcellularLocation>
</comment>